<evidence type="ECO:0000256" key="5">
    <source>
        <dbReference type="SAM" id="MobiDB-lite"/>
    </source>
</evidence>
<feature type="transmembrane region" description="Helical" evidence="6">
    <location>
        <begin position="1356"/>
        <end position="1376"/>
    </location>
</feature>
<dbReference type="Pfam" id="PF07554">
    <property type="entry name" value="FIVAR"/>
    <property type="match status" value="6"/>
</dbReference>
<evidence type="ECO:0000256" key="1">
    <source>
        <dbReference type="ARBA" id="ARBA00006285"/>
    </source>
</evidence>
<protein>
    <submittedName>
        <fullName evidence="11">Family 20 glycosylhydrolase</fullName>
    </submittedName>
</protein>
<evidence type="ECO:0000256" key="4">
    <source>
        <dbReference type="PIRSR" id="PIRSR625705-1"/>
    </source>
</evidence>
<dbReference type="InterPro" id="IPR025705">
    <property type="entry name" value="Beta_hexosaminidase_sua/sub"/>
</dbReference>
<keyword evidence="7" id="KW-0732">Signal</keyword>
<dbReference type="InterPro" id="IPR008979">
    <property type="entry name" value="Galactose-bd-like_sf"/>
</dbReference>
<feature type="compositionally biased region" description="Basic and acidic residues" evidence="5">
    <location>
        <begin position="1335"/>
        <end position="1348"/>
    </location>
</feature>
<dbReference type="Gene3D" id="3.20.20.80">
    <property type="entry name" value="Glycosidases"/>
    <property type="match status" value="1"/>
</dbReference>
<evidence type="ECO:0000256" key="7">
    <source>
        <dbReference type="SAM" id="SignalP"/>
    </source>
</evidence>
<keyword evidence="6" id="KW-0812">Transmembrane</keyword>
<dbReference type="Pfam" id="PF00754">
    <property type="entry name" value="F5_F8_type_C"/>
    <property type="match status" value="1"/>
</dbReference>
<dbReference type="InterPro" id="IPR015883">
    <property type="entry name" value="Glyco_hydro_20_cat"/>
</dbReference>
<gene>
    <name evidence="11" type="ORF">H9702_02560</name>
</gene>
<evidence type="ECO:0000313" key="11">
    <source>
        <dbReference type="EMBL" id="HJC35997.1"/>
    </source>
</evidence>
<dbReference type="Gene3D" id="2.60.120.260">
    <property type="entry name" value="Galactose-binding domain-like"/>
    <property type="match status" value="1"/>
</dbReference>
<dbReference type="SUPFAM" id="SSF49785">
    <property type="entry name" value="Galactose-binding domain-like"/>
    <property type="match status" value="1"/>
</dbReference>
<feature type="domain" description="MucBP" evidence="10">
    <location>
        <begin position="594"/>
        <end position="655"/>
    </location>
</feature>
<dbReference type="GO" id="GO:0005975">
    <property type="term" value="P:carbohydrate metabolic process"/>
    <property type="evidence" value="ECO:0007669"/>
    <property type="project" value="InterPro"/>
</dbReference>
<evidence type="ECO:0000259" key="8">
    <source>
        <dbReference type="Pfam" id="PF00728"/>
    </source>
</evidence>
<dbReference type="GO" id="GO:0004563">
    <property type="term" value="F:beta-N-acetylhexosaminidase activity"/>
    <property type="evidence" value="ECO:0007669"/>
    <property type="project" value="InterPro"/>
</dbReference>
<feature type="region of interest" description="Disordered" evidence="5">
    <location>
        <begin position="1327"/>
        <end position="1353"/>
    </location>
</feature>
<dbReference type="InterPro" id="IPR052764">
    <property type="entry name" value="GH20_Enzymes"/>
</dbReference>
<evidence type="ECO:0000259" key="10">
    <source>
        <dbReference type="Pfam" id="PF06458"/>
    </source>
</evidence>
<dbReference type="PRINTS" id="PR00738">
    <property type="entry name" value="GLHYDRLASE20"/>
</dbReference>
<evidence type="ECO:0000313" key="12">
    <source>
        <dbReference type="Proteomes" id="UP000823896"/>
    </source>
</evidence>
<dbReference type="InterPro" id="IPR000421">
    <property type="entry name" value="FA58C"/>
</dbReference>
<dbReference type="Pfam" id="PF00728">
    <property type="entry name" value="Glyco_hydro_20"/>
    <property type="match status" value="1"/>
</dbReference>
<dbReference type="Gene3D" id="1.20.1270.90">
    <property type="entry name" value="AF1782-like"/>
    <property type="match status" value="3"/>
</dbReference>
<evidence type="ECO:0000256" key="6">
    <source>
        <dbReference type="SAM" id="Phobius"/>
    </source>
</evidence>
<name>A0A9D2SUT6_9FIRM</name>
<dbReference type="InterPro" id="IPR017853">
    <property type="entry name" value="GH"/>
</dbReference>
<feature type="domain" description="F5/8 type C" evidence="9">
    <location>
        <begin position="792"/>
        <end position="910"/>
    </location>
</feature>
<evidence type="ECO:0000259" key="9">
    <source>
        <dbReference type="Pfam" id="PF00754"/>
    </source>
</evidence>
<dbReference type="Gene3D" id="3.10.20.320">
    <property type="entry name" value="Putative peptidoglycan bound protein (lpxtg motif)"/>
    <property type="match status" value="1"/>
</dbReference>
<dbReference type="Proteomes" id="UP000823896">
    <property type="component" value="Unassembled WGS sequence"/>
</dbReference>
<dbReference type="SUPFAM" id="SSF55545">
    <property type="entry name" value="beta-N-acetylhexosaminidase-like domain"/>
    <property type="match status" value="1"/>
</dbReference>
<dbReference type="PANTHER" id="PTHR43678:SF1">
    <property type="entry name" value="BETA-N-ACETYLHEXOSAMINIDASE"/>
    <property type="match status" value="1"/>
</dbReference>
<feature type="chain" id="PRO_5039130824" evidence="7">
    <location>
        <begin position="35"/>
        <end position="1384"/>
    </location>
</feature>
<keyword evidence="3" id="KW-0378">Hydrolase</keyword>
<feature type="domain" description="Glycoside hydrolase family 20 catalytic" evidence="8">
    <location>
        <begin position="201"/>
        <end position="549"/>
    </location>
</feature>
<dbReference type="InterPro" id="IPR009459">
    <property type="entry name" value="MucBP_dom"/>
</dbReference>
<evidence type="ECO:0000256" key="2">
    <source>
        <dbReference type="ARBA" id="ARBA00022737"/>
    </source>
</evidence>
<organism evidence="11 12">
    <name type="scientific">Candidatus Merdibacter merdavium</name>
    <dbReference type="NCBI Taxonomy" id="2838692"/>
    <lineage>
        <taxon>Bacteria</taxon>
        <taxon>Bacillati</taxon>
        <taxon>Bacillota</taxon>
        <taxon>Erysipelotrichia</taxon>
        <taxon>Erysipelotrichales</taxon>
        <taxon>Erysipelotrichaceae</taxon>
        <taxon>Merdibacter</taxon>
    </lineage>
</organism>
<comment type="caution">
    <text evidence="11">The sequence shown here is derived from an EMBL/GenBank/DDBJ whole genome shotgun (WGS) entry which is preliminary data.</text>
</comment>
<dbReference type="InterPro" id="IPR029018">
    <property type="entry name" value="Hex-like_dom2"/>
</dbReference>
<keyword evidence="6" id="KW-0472">Membrane</keyword>
<dbReference type="EMBL" id="DWWM01000014">
    <property type="protein sequence ID" value="HJC35997.1"/>
    <property type="molecule type" value="Genomic_DNA"/>
</dbReference>
<keyword evidence="2" id="KW-0677">Repeat</keyword>
<dbReference type="Gene3D" id="3.30.379.10">
    <property type="entry name" value="Chitobiase/beta-hexosaminidase domain 2-like"/>
    <property type="match status" value="1"/>
</dbReference>
<proteinExistence type="inferred from homology"/>
<dbReference type="Pfam" id="PF06458">
    <property type="entry name" value="MucBP"/>
    <property type="match status" value="1"/>
</dbReference>
<dbReference type="PANTHER" id="PTHR43678">
    <property type="entry name" value="PUTATIVE (AFU_ORTHOLOGUE AFUA_2G00640)-RELATED"/>
    <property type="match status" value="1"/>
</dbReference>
<feature type="active site" description="Proton donor" evidence="4">
    <location>
        <position position="345"/>
    </location>
</feature>
<feature type="signal peptide" evidence="7">
    <location>
        <begin position="1"/>
        <end position="34"/>
    </location>
</feature>
<evidence type="ECO:0000256" key="3">
    <source>
        <dbReference type="ARBA" id="ARBA00022801"/>
    </source>
</evidence>
<sequence length="1384" mass="152055">MKKQRKDWKRISVSALLAGTVALSNFGVVLPVQAADHGVAVQDAGENLSDLEPAAWSNPVVQSYEADMDHPWKLTSGSRFIIEATQENVDNERLAEVVKLVNAEFADKGIVSSDPFTMVYGMREDMTPADVLIVLDTENPICDESDSDEAYRIEIGENGAVLTAASENAVMYGLRTIQTMMISNGNLVYGTITDYPDVAERRLHVDCARKYITKDWFIRQIREMSYMKLNTLEMHFSENLGFRIECETDPSIVSDQYLRKEEVREILAEAKKYGINVIPSFDSPGHVDQILRAHPEYGQVDRNGNHYASGLDVTNPEAVEYIKSLYREYMELFEGCTDFHIGGDEYMEFDRAPFTTQYQSVLDSYAQERWGDGYTWKDAIANYINEIAELVYEGGFTPRIFNDGVYYGENTSTPQRIQMHDYIGIDYWSQMGWNRSISTLQILRNHGFDTFYNFNSSYFYYVLRNDMPTDGRAQASFDVLNQDRNIFENWTPGQFPSASHVDNTVPDDSDFIAGVSMGIWCDNPNIVTEDQITDDIADELRAMASKSWNTSSNSVVTFDEFQENYTKLGHAAAYEKGSILPDAGEIQESDSMGKVTMNYVSDTGKVLKDPVVRYGMLDEAYSFTADEIYGYRLVSEGSVSGTYSKEGAEYTFTYTLDTDKSELQERLDSVVPADSCIAETYGEYAAAIEAARPVYEDEMSEQTAVDDAVSAIDEAQAKLVSLSDFALYVETQYPLQDTGYSSGYSAYQEAVAAAQEVLYAADSTAEQKAQALADIETAKDGLMRPDGNTPDITASKEAYSYYYLTNMIDGNTDTKYWANGNQIAGENITFTFPQAVNMSAIRIVQPSNVGADVMNGADVQVAGTDGVWTTVGQMRSDSLDSTYEFEPTTVKQVRILITEDKEYWYQIAEVYFTYEQIEEDSTLKDLILEAEQTDITDKDVSKVQNMITTLIAAQKAYGSGAADTEQVIANLRGALNELSVTQPASDVAVQALQTMVDQAKALGSDDEALKAAIAAAEAVLAKEAPTATEVVSALLDLSEALQAINESADTDALRADVQATIDFINENVLTKVDNIRPGKVQALRDAVASAQELLKKPEASAEQLQAANKAMTKAAQELWEIVSKAELEDMISAANSYLSGEYTQESKDALQAAITAAQAVADNEDATTAEVTNAINAIADAIAALESEALDKTALQFEIDIVASMVDNIDDYIPSTVIGLQDKLAQAQDVLANATTQKELDDASNMLLEARLSARTKADKTALNTMIAQVNALDLSLYEAGGAEALNTVLSRAQNIYADPNATQNEVDAVVTDLKAKLDALVPLESETAKPSVSTDKETDESASRSETAKTGTRSGMSALLAMLALSGGMMILPGLRRKKSENQ</sequence>
<reference evidence="11" key="2">
    <citation type="submission" date="2021-04" db="EMBL/GenBank/DDBJ databases">
        <authorList>
            <person name="Gilroy R."/>
        </authorList>
    </citation>
    <scope>NUCLEOTIDE SEQUENCE</scope>
    <source>
        <strain evidence="11">CHK187-11901</strain>
    </source>
</reference>
<comment type="similarity">
    <text evidence="1">Belongs to the glycosyl hydrolase 20 family.</text>
</comment>
<dbReference type="SUPFAM" id="SSF51445">
    <property type="entry name" value="(Trans)glycosidases"/>
    <property type="match status" value="1"/>
</dbReference>
<keyword evidence="6" id="KW-1133">Transmembrane helix</keyword>
<accession>A0A9D2SUT6</accession>
<reference evidence="11" key="1">
    <citation type="journal article" date="2021" name="PeerJ">
        <title>Extensive microbial diversity within the chicken gut microbiome revealed by metagenomics and culture.</title>
        <authorList>
            <person name="Gilroy R."/>
            <person name="Ravi A."/>
            <person name="Getino M."/>
            <person name="Pursley I."/>
            <person name="Horton D.L."/>
            <person name="Alikhan N.F."/>
            <person name="Baker D."/>
            <person name="Gharbi K."/>
            <person name="Hall N."/>
            <person name="Watson M."/>
            <person name="Adriaenssens E.M."/>
            <person name="Foster-Nyarko E."/>
            <person name="Jarju S."/>
            <person name="Secka A."/>
            <person name="Antonio M."/>
            <person name="Oren A."/>
            <person name="Chaudhuri R.R."/>
            <person name="La Ragione R."/>
            <person name="Hildebrand F."/>
            <person name="Pallen M.J."/>
        </authorList>
    </citation>
    <scope>NUCLEOTIDE SEQUENCE</scope>
    <source>
        <strain evidence="11">CHK187-11901</strain>
    </source>
</reference>